<evidence type="ECO:0000259" key="1">
    <source>
        <dbReference type="Pfam" id="PF06827"/>
    </source>
</evidence>
<gene>
    <name evidence="2" type="ORF">Q8852_02600</name>
</gene>
<protein>
    <submittedName>
        <fullName evidence="2">Zinc finger domain-containing protein</fullName>
    </submittedName>
</protein>
<dbReference type="Proteomes" id="UP001237011">
    <property type="component" value="Chromosome"/>
</dbReference>
<keyword evidence="3" id="KW-1185">Reference proteome</keyword>
<feature type="domain" description="Zinc finger FPG/IleRS-type" evidence="1">
    <location>
        <begin position="3"/>
        <end position="17"/>
    </location>
</feature>
<dbReference type="Pfam" id="PF06827">
    <property type="entry name" value="zf-FPG_IleRS"/>
    <property type="match status" value="1"/>
</dbReference>
<dbReference type="EMBL" id="CP132191">
    <property type="protein sequence ID" value="WLP85984.1"/>
    <property type="molecule type" value="Genomic_DNA"/>
</dbReference>
<evidence type="ECO:0000313" key="3">
    <source>
        <dbReference type="Proteomes" id="UP001237011"/>
    </source>
</evidence>
<evidence type="ECO:0000313" key="2">
    <source>
        <dbReference type="EMBL" id="WLP85984.1"/>
    </source>
</evidence>
<proteinExistence type="predicted"/>
<accession>A0ABY9HBN6</accession>
<reference evidence="2" key="1">
    <citation type="submission" date="2023-08" db="EMBL/GenBank/DDBJ databases">
        <title>Complete genome sequence of Mycoplasma seminis 2200.</title>
        <authorList>
            <person name="Spergser J."/>
        </authorList>
    </citation>
    <scope>NUCLEOTIDE SEQUENCE [LARGE SCALE GENOMIC DNA]</scope>
    <source>
        <strain evidence="2">2200</strain>
    </source>
</reference>
<dbReference type="InterPro" id="IPR010663">
    <property type="entry name" value="Znf_FPG/IleRS"/>
</dbReference>
<dbReference type="RefSeq" id="WP_305938406.1">
    <property type="nucleotide sequence ID" value="NZ_CP132191.1"/>
</dbReference>
<organism evidence="2 3">
    <name type="scientific">Mycoplasma seminis</name>
    <dbReference type="NCBI Taxonomy" id="512749"/>
    <lineage>
        <taxon>Bacteria</taxon>
        <taxon>Bacillati</taxon>
        <taxon>Mycoplasmatota</taxon>
        <taxon>Mollicutes</taxon>
        <taxon>Mycoplasmataceae</taxon>
        <taxon>Mycoplasma</taxon>
    </lineage>
</organism>
<name>A0ABY9HBN6_9MOLU</name>
<sequence length="22" mass="2521">MDYKQNGRGTSFCPLCQAEENE</sequence>